<sequence>MTDFKDRERGEETKYAFDQETDFKIAARRNRLLGEWAAGLMGLTAEETDAYKKAVVQADFEEAGDEDVVRKLLGDLTAAECDVSEADIRTKLDECSVEARRQFMSDQK</sequence>
<dbReference type="Proteomes" id="UP000448199">
    <property type="component" value="Unassembled WGS sequence"/>
</dbReference>
<dbReference type="InterPro" id="IPR038293">
    <property type="entry name" value="ATPase_inh_sub_z_sf"/>
</dbReference>
<protein>
    <submittedName>
        <fullName evidence="1">DUF1476 family protein</fullName>
    </submittedName>
</protein>
<dbReference type="AlphaFoldDB" id="A0A844XQT0"/>
<comment type="caution">
    <text evidence="1">The sequence shown here is derived from an EMBL/GenBank/DDBJ whole genome shotgun (WGS) entry which is preliminary data.</text>
</comment>
<dbReference type="Pfam" id="PF07345">
    <property type="entry name" value="ATPaseInh_sub_z"/>
    <property type="match status" value="1"/>
</dbReference>
<dbReference type="RefSeq" id="WP_160727443.1">
    <property type="nucleotide sequence ID" value="NZ_WTYC01000002.1"/>
</dbReference>
<dbReference type="PIRSF" id="PIRSF031780">
    <property type="entry name" value="UCP031780"/>
    <property type="match status" value="1"/>
</dbReference>
<dbReference type="InterPro" id="IPR009945">
    <property type="entry name" value="ATPase_inh_sub_z"/>
</dbReference>
<organism evidence="1 2">
    <name type="scientific">Qipengyuania vulgaris</name>
    <dbReference type="NCBI Taxonomy" id="291985"/>
    <lineage>
        <taxon>Bacteria</taxon>
        <taxon>Pseudomonadati</taxon>
        <taxon>Pseudomonadota</taxon>
        <taxon>Alphaproteobacteria</taxon>
        <taxon>Sphingomonadales</taxon>
        <taxon>Erythrobacteraceae</taxon>
        <taxon>Qipengyuania</taxon>
    </lineage>
</organism>
<proteinExistence type="predicted"/>
<evidence type="ECO:0000313" key="2">
    <source>
        <dbReference type="Proteomes" id="UP000448199"/>
    </source>
</evidence>
<name>A0A844XQT0_9SPHN</name>
<dbReference type="OrthoDB" id="9810387at2"/>
<evidence type="ECO:0000313" key="1">
    <source>
        <dbReference type="EMBL" id="MXO47906.1"/>
    </source>
</evidence>
<keyword evidence="2" id="KW-1185">Reference proteome</keyword>
<gene>
    <name evidence="1" type="ORF">GRI69_06525</name>
</gene>
<accession>A0A844XQT0</accession>
<dbReference type="EMBL" id="WTYC01000002">
    <property type="protein sequence ID" value="MXO47906.1"/>
    <property type="molecule type" value="Genomic_DNA"/>
</dbReference>
<dbReference type="Gene3D" id="1.10.790.20">
    <property type="entry name" value="Domain of unknown function DUF1476"/>
    <property type="match status" value="1"/>
</dbReference>
<reference evidence="1 2" key="1">
    <citation type="submission" date="2019-12" db="EMBL/GenBank/DDBJ databases">
        <title>Genomic-based taxomic classification of the family Erythrobacteraceae.</title>
        <authorList>
            <person name="Xu L."/>
        </authorList>
    </citation>
    <scope>NUCLEOTIDE SEQUENCE [LARGE SCALE GENOMIC DNA]</scope>
    <source>
        <strain evidence="1 2">DSM 17792</strain>
    </source>
</reference>